<sequence>MALSNKQLRVIQLILPKSFVSFKNSDKLLVIQTGQTQFPSFFINLKLFDRDNPIQYFPRKKIHHELINYNSNIQLICLSYIKFQRNLPIQITQILENDNKQIAVDYQTIEFTSSLNLNGIPFNYKYLFLHKFQKDQLLLVRIEENTIIQFVFYDNGNPVKTLKFVLLVNLIDIFINRQEIVITIVYEKAIEIYKIKFGGIQKKLYQTKMKIIATMQLNYFVFYLFENCNKVAIKLISNNIDFENSKYIFDCKSSLQFIKEDVYIDSKSIKLKYRSSFYVQKLTLKELVIEVRNVLSDHFLLFTCYNNNQYVKLYQVNLDDVFLLYTLPTYNYSIEFPFQYRIQRSILMIKARNSNQAFFILSYDVQYTAVKCLIQITQIDKEERFPFDFANEHEYYFYFQKKLQIQPLYQPCFYFKSVQDSLDFIQDKPLKIATYSQISNQYVDLEFHLIIINKNYTLQYINCSKEILTGNMVNIDNIFGNIEGVEIIGTDNIQVNLPITFNNVSKVCDYYGYGICVNRSSIIKKIFDQNTSISHSEYTESTIIYVGFNPDDCIHAIYIKDNDSLILNQFNFCNQNQSLLQNFKVLSNIGIFKNFRQIQDLQIADQNLNYLQLRFKNKPLLDNELYKQLELVPFDFFDAIKINNSTYLILNLQYMQFKLSLRNFTIIGGCAQSDIIFYKYYELNDILGDIHLKFDKVVFEKISIYQIITKENQIEIMFIIFLKHHLAYLMKLTFNQNNLDQLKLVQYGMIRYNCEAIFEKLLFIDNNYVVAAFEIEEDKFVNVFDISFLSKSKTIDSIQKLRNNNYTQIERYNTSHFVLVEIIRQSYHQVHLVRIDKLVLECQESYYGTAYLRLSNQVSQLLIEINFSPEQSNKKVCLILIILVTNFISLLIRLWFDKRIKSR</sequence>
<protein>
    <recommendedName>
        <fullName evidence="4">Transmembrane protein</fullName>
    </recommendedName>
</protein>
<proteinExistence type="predicted"/>
<reference evidence="2" key="1">
    <citation type="submission" date="2021-01" db="EMBL/GenBank/DDBJ databases">
        <authorList>
            <consortium name="Genoscope - CEA"/>
            <person name="William W."/>
        </authorList>
    </citation>
    <scope>NUCLEOTIDE SEQUENCE</scope>
</reference>
<accession>A0A8S1YBX3</accession>
<name>A0A8S1YBX3_PAROT</name>
<dbReference type="EMBL" id="CAJJDP010000155">
    <property type="protein sequence ID" value="CAD8211259.1"/>
    <property type="molecule type" value="Genomic_DNA"/>
</dbReference>
<dbReference type="OMA" id="GICVNRS"/>
<keyword evidence="1" id="KW-0812">Transmembrane</keyword>
<keyword evidence="3" id="KW-1185">Reference proteome</keyword>
<comment type="caution">
    <text evidence="2">The sequence shown here is derived from an EMBL/GenBank/DDBJ whole genome shotgun (WGS) entry which is preliminary data.</text>
</comment>
<evidence type="ECO:0008006" key="4">
    <source>
        <dbReference type="Google" id="ProtNLM"/>
    </source>
</evidence>
<dbReference type="OrthoDB" id="10477185at2759"/>
<keyword evidence="1" id="KW-1133">Transmembrane helix</keyword>
<gene>
    <name evidence="2" type="ORF">POCTA_138.1.T1530118</name>
</gene>
<evidence type="ECO:0000313" key="3">
    <source>
        <dbReference type="Proteomes" id="UP000683925"/>
    </source>
</evidence>
<evidence type="ECO:0000256" key="1">
    <source>
        <dbReference type="SAM" id="Phobius"/>
    </source>
</evidence>
<feature type="transmembrane region" description="Helical" evidence="1">
    <location>
        <begin position="878"/>
        <end position="896"/>
    </location>
</feature>
<keyword evidence="1" id="KW-0472">Membrane</keyword>
<dbReference type="Proteomes" id="UP000683925">
    <property type="component" value="Unassembled WGS sequence"/>
</dbReference>
<organism evidence="2 3">
    <name type="scientific">Paramecium octaurelia</name>
    <dbReference type="NCBI Taxonomy" id="43137"/>
    <lineage>
        <taxon>Eukaryota</taxon>
        <taxon>Sar</taxon>
        <taxon>Alveolata</taxon>
        <taxon>Ciliophora</taxon>
        <taxon>Intramacronucleata</taxon>
        <taxon>Oligohymenophorea</taxon>
        <taxon>Peniculida</taxon>
        <taxon>Parameciidae</taxon>
        <taxon>Paramecium</taxon>
    </lineage>
</organism>
<evidence type="ECO:0000313" key="2">
    <source>
        <dbReference type="EMBL" id="CAD8211259.1"/>
    </source>
</evidence>
<dbReference type="AlphaFoldDB" id="A0A8S1YBX3"/>